<comment type="caution">
    <text evidence="1">The sequence shown here is derived from an EMBL/GenBank/DDBJ whole genome shotgun (WGS) entry which is preliminary data.</text>
</comment>
<evidence type="ECO:0000313" key="2">
    <source>
        <dbReference type="Proteomes" id="UP001470230"/>
    </source>
</evidence>
<name>A0ABR2KKJ6_9EUKA</name>
<sequence length="351" mass="40106">MMEIKPDKNSNPIEKPLIQITKFDDLKSIGDLFEKSKDLELNVIKVLFSEKYLTQLHIPGIVALIMLTPLQKAPNHLYDFLSKVIYVKPFLENLAKIPDNYQYCIAMKFAKVACICNKVPEAVQLEVYNHLLGTNPTIYMPSLLYIHAQIKDPFTCPIQYRKDGRIDTITLYYLSLNHMLKDEFREAEFLLRKCYLLSKSCKDIRPSIIHKLSLASFLNRTPRDVFKLYIPEKHFPKGIAGDIWEPRLINTSQLDGFYQEFESKIVKESARRIILDYAETTSAISTKDLCKACGVKQNDLNKILDELAASGDLKFDKSADGVITFIALCCVKPVNDELLITSQLLSSIKGQ</sequence>
<accession>A0ABR2KKJ6</accession>
<dbReference type="Proteomes" id="UP001470230">
    <property type="component" value="Unassembled WGS sequence"/>
</dbReference>
<reference evidence="1 2" key="1">
    <citation type="submission" date="2024-04" db="EMBL/GenBank/DDBJ databases">
        <title>Tritrichomonas musculus Genome.</title>
        <authorList>
            <person name="Alves-Ferreira E."/>
            <person name="Grigg M."/>
            <person name="Lorenzi H."/>
            <person name="Galac M."/>
        </authorList>
    </citation>
    <scope>NUCLEOTIDE SEQUENCE [LARGE SCALE GENOMIC DNA]</scope>
    <source>
        <strain evidence="1 2">EAF2021</strain>
    </source>
</reference>
<gene>
    <name evidence="1" type="ORF">M9Y10_028887</name>
</gene>
<evidence type="ECO:0000313" key="1">
    <source>
        <dbReference type="EMBL" id="KAK8891667.1"/>
    </source>
</evidence>
<proteinExistence type="predicted"/>
<keyword evidence="2" id="KW-1185">Reference proteome</keyword>
<dbReference type="EMBL" id="JAPFFF010000004">
    <property type="protein sequence ID" value="KAK8891667.1"/>
    <property type="molecule type" value="Genomic_DNA"/>
</dbReference>
<evidence type="ECO:0008006" key="3">
    <source>
        <dbReference type="Google" id="ProtNLM"/>
    </source>
</evidence>
<protein>
    <recommendedName>
        <fullName evidence="3">COP9 signalosome complex subunit 3</fullName>
    </recommendedName>
</protein>
<organism evidence="1 2">
    <name type="scientific">Tritrichomonas musculus</name>
    <dbReference type="NCBI Taxonomy" id="1915356"/>
    <lineage>
        <taxon>Eukaryota</taxon>
        <taxon>Metamonada</taxon>
        <taxon>Parabasalia</taxon>
        <taxon>Tritrichomonadida</taxon>
        <taxon>Tritrichomonadidae</taxon>
        <taxon>Tritrichomonas</taxon>
    </lineage>
</organism>